<dbReference type="PANTHER" id="PTHR15464:SF1">
    <property type="entry name" value="TRANSCRIPTION FACTOR 19"/>
    <property type="match status" value="1"/>
</dbReference>
<proteinExistence type="predicted"/>
<dbReference type="Pfam" id="PF00628">
    <property type="entry name" value="PHD"/>
    <property type="match status" value="1"/>
</dbReference>
<dbReference type="GO" id="GO:0005634">
    <property type="term" value="C:nucleus"/>
    <property type="evidence" value="ECO:0007669"/>
    <property type="project" value="UniProtKB-SubCell"/>
</dbReference>
<dbReference type="Proteomes" id="UP000038040">
    <property type="component" value="Unplaced"/>
</dbReference>
<evidence type="ECO:0000313" key="10">
    <source>
        <dbReference type="Proteomes" id="UP000274756"/>
    </source>
</evidence>
<evidence type="ECO:0000313" key="11">
    <source>
        <dbReference type="WBParaSite" id="DME_0000431201-mRNA-1"/>
    </source>
</evidence>
<dbReference type="OrthoDB" id="436852at2759"/>
<feature type="compositionally biased region" description="Polar residues" evidence="6">
    <location>
        <begin position="491"/>
        <end position="503"/>
    </location>
</feature>
<dbReference type="WBParaSite" id="DME_0000431201-mRNA-1">
    <property type="protein sequence ID" value="DME_0000431201-mRNA-1"/>
    <property type="gene ID" value="DME_0000431201"/>
</dbReference>
<gene>
    <name evidence="8" type="ORF">DME_LOCUS8195</name>
</gene>
<dbReference type="PANTHER" id="PTHR15464">
    <property type="entry name" value="TRANSCRIPTION FACTOR 19"/>
    <property type="match status" value="1"/>
</dbReference>
<dbReference type="EMBL" id="UYYG01001166">
    <property type="protein sequence ID" value="VDN58222.1"/>
    <property type="molecule type" value="Genomic_DNA"/>
</dbReference>
<evidence type="ECO:0000256" key="5">
    <source>
        <dbReference type="ARBA" id="ARBA00023242"/>
    </source>
</evidence>
<organism evidence="9 11">
    <name type="scientific">Dracunculus medinensis</name>
    <name type="common">Guinea worm</name>
    <dbReference type="NCBI Taxonomy" id="318479"/>
    <lineage>
        <taxon>Eukaryota</taxon>
        <taxon>Metazoa</taxon>
        <taxon>Ecdysozoa</taxon>
        <taxon>Nematoda</taxon>
        <taxon>Chromadorea</taxon>
        <taxon>Rhabditida</taxon>
        <taxon>Spirurina</taxon>
        <taxon>Dracunculoidea</taxon>
        <taxon>Dracunculidae</taxon>
        <taxon>Dracunculus</taxon>
    </lineage>
</organism>
<keyword evidence="5" id="KW-0539">Nucleus</keyword>
<reference evidence="8 10" key="2">
    <citation type="submission" date="2018-11" db="EMBL/GenBank/DDBJ databases">
        <authorList>
            <consortium name="Pathogen Informatics"/>
        </authorList>
    </citation>
    <scope>NUCLEOTIDE SEQUENCE [LARGE SCALE GENOMIC DNA]</scope>
</reference>
<comment type="subcellular location">
    <subcellularLocation>
        <location evidence="1">Nucleus</location>
    </subcellularLocation>
</comment>
<evidence type="ECO:0000259" key="7">
    <source>
        <dbReference type="PROSITE" id="PS50006"/>
    </source>
</evidence>
<protein>
    <submittedName>
        <fullName evidence="11">FHA domain-containing protein</fullName>
    </submittedName>
</protein>
<dbReference type="GO" id="GO:0010468">
    <property type="term" value="P:regulation of gene expression"/>
    <property type="evidence" value="ECO:0007669"/>
    <property type="project" value="InterPro"/>
</dbReference>
<dbReference type="InterPro" id="IPR013083">
    <property type="entry name" value="Znf_RING/FYVE/PHD"/>
</dbReference>
<evidence type="ECO:0000256" key="4">
    <source>
        <dbReference type="ARBA" id="ARBA00022833"/>
    </source>
</evidence>
<name>A0A0N4UAV9_DRAME</name>
<evidence type="ECO:0000313" key="9">
    <source>
        <dbReference type="Proteomes" id="UP000038040"/>
    </source>
</evidence>
<dbReference type="Pfam" id="PF00498">
    <property type="entry name" value="FHA"/>
    <property type="match status" value="1"/>
</dbReference>
<feature type="region of interest" description="Disordered" evidence="6">
    <location>
        <begin position="491"/>
        <end position="539"/>
    </location>
</feature>
<dbReference type="InterPro" id="IPR019787">
    <property type="entry name" value="Znf_PHD-finger"/>
</dbReference>
<feature type="compositionally biased region" description="Polar residues" evidence="6">
    <location>
        <begin position="353"/>
        <end position="364"/>
    </location>
</feature>
<feature type="compositionally biased region" description="Basic residues" evidence="6">
    <location>
        <begin position="564"/>
        <end position="575"/>
    </location>
</feature>
<dbReference type="SMART" id="SM00240">
    <property type="entry name" value="FHA"/>
    <property type="match status" value="1"/>
</dbReference>
<dbReference type="InterPro" id="IPR042803">
    <property type="entry name" value="TCF19"/>
</dbReference>
<dbReference type="InterPro" id="IPR001965">
    <property type="entry name" value="Znf_PHD"/>
</dbReference>
<dbReference type="AlphaFoldDB" id="A0A0N4UAV9"/>
<feature type="compositionally biased region" description="Low complexity" evidence="6">
    <location>
        <begin position="603"/>
        <end position="615"/>
    </location>
</feature>
<dbReference type="GO" id="GO:0008270">
    <property type="term" value="F:zinc ion binding"/>
    <property type="evidence" value="ECO:0007669"/>
    <property type="project" value="UniProtKB-KW"/>
</dbReference>
<dbReference type="SUPFAM" id="SSF57903">
    <property type="entry name" value="FYVE/PHD zinc finger"/>
    <property type="match status" value="1"/>
</dbReference>
<dbReference type="CDD" id="cd15610">
    <property type="entry name" value="PHD3_KDM5A_like"/>
    <property type="match status" value="1"/>
</dbReference>
<feature type="compositionally biased region" description="Basic residues" evidence="6">
    <location>
        <begin position="640"/>
        <end position="661"/>
    </location>
</feature>
<evidence type="ECO:0000256" key="1">
    <source>
        <dbReference type="ARBA" id="ARBA00004123"/>
    </source>
</evidence>
<keyword evidence="10" id="KW-1185">Reference proteome</keyword>
<dbReference type="Gene3D" id="2.60.200.20">
    <property type="match status" value="1"/>
</dbReference>
<evidence type="ECO:0000313" key="8">
    <source>
        <dbReference type="EMBL" id="VDN58222.1"/>
    </source>
</evidence>
<keyword evidence="4" id="KW-0862">Zinc</keyword>
<accession>A0A0N4UAV9</accession>
<feature type="compositionally biased region" description="Basic and acidic residues" evidence="6">
    <location>
        <begin position="622"/>
        <end position="639"/>
    </location>
</feature>
<dbReference type="InterPro" id="IPR011011">
    <property type="entry name" value="Znf_FYVE_PHD"/>
</dbReference>
<dbReference type="SUPFAM" id="SSF49879">
    <property type="entry name" value="SMAD/FHA domain"/>
    <property type="match status" value="1"/>
</dbReference>
<evidence type="ECO:0000256" key="2">
    <source>
        <dbReference type="ARBA" id="ARBA00022723"/>
    </source>
</evidence>
<reference evidence="11" key="1">
    <citation type="submission" date="2017-02" db="UniProtKB">
        <authorList>
            <consortium name="WormBaseParasite"/>
        </authorList>
    </citation>
    <scope>IDENTIFICATION</scope>
</reference>
<feature type="compositionally biased region" description="Low complexity" evidence="6">
    <location>
        <begin position="520"/>
        <end position="530"/>
    </location>
</feature>
<dbReference type="SMART" id="SM00249">
    <property type="entry name" value="PHD"/>
    <property type="match status" value="1"/>
</dbReference>
<dbReference type="InterPro" id="IPR008984">
    <property type="entry name" value="SMAD_FHA_dom_sf"/>
</dbReference>
<dbReference type="STRING" id="318479.A0A0N4UAV9"/>
<evidence type="ECO:0000256" key="6">
    <source>
        <dbReference type="SAM" id="MobiDB-lite"/>
    </source>
</evidence>
<feature type="region of interest" description="Disordered" evidence="6">
    <location>
        <begin position="561"/>
        <end position="666"/>
    </location>
</feature>
<keyword evidence="3" id="KW-0863">Zinc-finger</keyword>
<feature type="domain" description="FHA" evidence="7">
    <location>
        <begin position="2"/>
        <end position="58"/>
    </location>
</feature>
<dbReference type="InterPro" id="IPR000253">
    <property type="entry name" value="FHA_dom"/>
</dbReference>
<keyword evidence="2" id="KW-0479">Metal-binding</keyword>
<dbReference type="Gene3D" id="3.30.40.10">
    <property type="entry name" value="Zinc/RING finger domain, C3HC4 (zinc finger)"/>
    <property type="match status" value="1"/>
</dbReference>
<dbReference type="PROSITE" id="PS50006">
    <property type="entry name" value="FHA_DOMAIN"/>
    <property type="match status" value="1"/>
</dbReference>
<dbReference type="Proteomes" id="UP000274756">
    <property type="component" value="Unassembled WGS sequence"/>
</dbReference>
<evidence type="ECO:0000256" key="3">
    <source>
        <dbReference type="ARBA" id="ARBA00022771"/>
    </source>
</evidence>
<sequence length="738" mass="81990">MTTIGRNDDMDLKLTSVKNSNMISRKHAIIEEKEVDGKQMYILTDLSLNGTYINDFRPKSPTSLKPGDIIKFGHDNGSVVRAGTYAPQHSAPFTFVFEEVPFGRPVQKRPITICERISFDMSSKILPGRIVADSSTQNVQFNDPNSKISRLPSSVPQSVELHHWPGPSNAPTPSATAPFCNLPRFPNYYQALHQFNSTYFQTLWPQRQWPPSGVSPQFSQQSQQQQHCQITPYSGLPPTEHGTDPAWDISSQTLLANRGQNVVQTSGQIHITSNPQTHPAAYPIPSLQTGTYCMSNMNPPMMETGSNLLSSLAQRMYQQPVMQASTAPLSMPIGQTPVPVFFQNPTAVVKSPLNVSNGTDVPQPSSSSLSLAATDDPHSSPPANIVKRMECDSSVPSPIQQLNTSTLSVLSNPAPLNQKEDISCSAAPSINTDVQSTPISDSHSNIVEVLSEQTKEKIRLSPHLSAVVSTSFLQSSASMNLPKLSANADSTKESLNVLSQSPLHRSPKRRGHGHSESSRSRTQSPVVSQQKKVKKRTKTDEATRLLFDLTEVVFPFMTRNSASSRHKSSPRRKRVASTSDSSDDPDFGEQQKKKSDKKKINYRSDSSSVDSGQQQRSRKKHLKDETNFRYSSDSEERQGQRYKKVNKKKKTNLGGRGRKPGKNKESIEEIQFDEAEICALDNNCKKPDIEPVQWINCDKCDQWFHTICVGLSHCANEQLQKMSFQCSKCAIGKRKRRK</sequence>
<feature type="region of interest" description="Disordered" evidence="6">
    <location>
        <begin position="353"/>
        <end position="385"/>
    </location>
</feature>